<keyword evidence="1" id="KW-1133">Transmembrane helix</keyword>
<reference evidence="2 3" key="1">
    <citation type="submission" date="2018-11" db="EMBL/GenBank/DDBJ databases">
        <title>Whole genome sequencing of an environmental sample.</title>
        <authorList>
            <person name="Sarangi A.N."/>
            <person name="Singh D."/>
            <person name="Tripathy S."/>
        </authorList>
    </citation>
    <scope>NUCLEOTIDE SEQUENCE [LARGE SCALE GENOMIC DNA]</scope>
    <source>
        <strain evidence="2 3">Lakshadweep</strain>
    </source>
</reference>
<keyword evidence="3" id="KW-1185">Reference proteome</keyword>
<dbReference type="EMBL" id="QVFV01000002">
    <property type="protein sequence ID" value="RZM79302.1"/>
    <property type="molecule type" value="Genomic_DNA"/>
</dbReference>
<dbReference type="AlphaFoldDB" id="A0A4Q7E9K6"/>
<dbReference type="Pfam" id="PF09852">
    <property type="entry name" value="DUF2079"/>
    <property type="match status" value="1"/>
</dbReference>
<feature type="transmembrane region" description="Helical" evidence="1">
    <location>
        <begin position="217"/>
        <end position="241"/>
    </location>
</feature>
<evidence type="ECO:0000313" key="2">
    <source>
        <dbReference type="EMBL" id="RZM79302.1"/>
    </source>
</evidence>
<accession>A0A4Q7E9K6</accession>
<sequence>MRALDWMANHRRVLWAAGIFWVLMTLSVLNRHWAMYPSFSTHDQGIFNQIFWNGIHGQFFQGTLSSGESAAVLFGDQVPDVTYQRLGQHFTPIHLLWLPLYYLLPHSATLLVLQVTLVTAGGIALYFLARQQLSEQVALWITLGYFCAQAVIAPHLANFHDFAQIPLWIFLLLLAVERQRWGWAIAATILVFLCREDVGIILFGFGLYFLLSRRHPWFGAGLCVASVAHLVITTTLLMPLFSEEVGTNFLAFSYADYVTGDASTVDLLVAFLKRPDRVLVDLFMPLGNTVRFMLGHWLPLLFVPAISPAAWLCTAPPLATLLLRSDTEIALSMQLRYTVMVVPGMFYGAVVWWSHRGPKLSRRTRSLWAACLCLSLLFTFTLNPSRTWSFIIPDSVDPWVHLTLTKQWGHANEVRSLLTPIPPEASVTATDNLLPHVSGRRAVLRFPALQFRDDTGKTADVDYVLVDFWQLQQYAGAFSGSRDRLREWLPVVQGLVESGDYGVVAATSGVFLLQRNTPDDPTALQEWQAFQTSTYDTLEGE</sequence>
<keyword evidence="1" id="KW-0472">Membrane</keyword>
<dbReference type="InterPro" id="IPR018650">
    <property type="entry name" value="STSV1_Orf64"/>
</dbReference>
<comment type="caution">
    <text evidence="2">The sequence shown here is derived from an EMBL/GenBank/DDBJ whole genome shotgun (WGS) entry which is preliminary data.</text>
</comment>
<dbReference type="Proteomes" id="UP000292459">
    <property type="component" value="Unassembled WGS sequence"/>
</dbReference>
<feature type="transmembrane region" description="Helical" evidence="1">
    <location>
        <begin position="12"/>
        <end position="29"/>
    </location>
</feature>
<dbReference type="RefSeq" id="WP_044151310.1">
    <property type="nucleotide sequence ID" value="NZ_QVFV01000002.1"/>
</dbReference>
<feature type="transmembrane region" description="Helical" evidence="1">
    <location>
        <begin position="366"/>
        <end position="383"/>
    </location>
</feature>
<keyword evidence="1" id="KW-0812">Transmembrane</keyword>
<name>A0A4Q7E9K6_9CYAN</name>
<gene>
    <name evidence="2" type="ORF">DYY88_11165</name>
</gene>
<feature type="transmembrane region" description="Helical" evidence="1">
    <location>
        <begin position="335"/>
        <end position="354"/>
    </location>
</feature>
<feature type="transmembrane region" description="Helical" evidence="1">
    <location>
        <begin position="108"/>
        <end position="128"/>
    </location>
</feature>
<proteinExistence type="predicted"/>
<protein>
    <submittedName>
        <fullName evidence="2">DUF2079 domain-containing protein</fullName>
    </submittedName>
</protein>
<evidence type="ECO:0000256" key="1">
    <source>
        <dbReference type="SAM" id="Phobius"/>
    </source>
</evidence>
<feature type="transmembrane region" description="Helical" evidence="1">
    <location>
        <begin position="297"/>
        <end position="323"/>
    </location>
</feature>
<evidence type="ECO:0000313" key="3">
    <source>
        <dbReference type="Proteomes" id="UP000292459"/>
    </source>
</evidence>
<feature type="transmembrane region" description="Helical" evidence="1">
    <location>
        <begin position="137"/>
        <end position="157"/>
    </location>
</feature>
<feature type="transmembrane region" description="Helical" evidence="1">
    <location>
        <begin position="181"/>
        <end position="210"/>
    </location>
</feature>
<dbReference type="OrthoDB" id="501434at2"/>
<organism evidence="2 3">
    <name type="scientific">Leptolyngbya iicbica LK</name>
    <dbReference type="NCBI Taxonomy" id="2294035"/>
    <lineage>
        <taxon>Bacteria</taxon>
        <taxon>Bacillati</taxon>
        <taxon>Cyanobacteriota</taxon>
        <taxon>Cyanophyceae</taxon>
        <taxon>Leptolyngbyales</taxon>
        <taxon>Leptolyngbyaceae</taxon>
        <taxon>Leptolyngbya group</taxon>
        <taxon>Leptolyngbya</taxon>
        <taxon>Leptolyngbya iicbica</taxon>
    </lineage>
</organism>